<keyword evidence="1" id="KW-1133">Transmembrane helix</keyword>
<keyword evidence="1" id="KW-0812">Transmembrane</keyword>
<evidence type="ECO:0000256" key="1">
    <source>
        <dbReference type="SAM" id="Phobius"/>
    </source>
</evidence>
<evidence type="ECO:0000313" key="3">
    <source>
        <dbReference type="EMBL" id="SDI65230.1"/>
    </source>
</evidence>
<dbReference type="STRING" id="335973.SAMN04488693_11718"/>
<proteinExistence type="predicted"/>
<gene>
    <name evidence="3" type="ORF">SAMN04488693_11718</name>
</gene>
<dbReference type="Proteomes" id="UP000199258">
    <property type="component" value="Unassembled WGS sequence"/>
</dbReference>
<sequence length="146" mass="16096">MGNIIGGAVVLVVCLIFWVQRSYSSEYGGIFPDAVLVALSILGVMLVARGVLWRDRETGWHDTGRLGYKDLGRALILLVAWVASLPILGYLYGGILFFTLVAVMMRTSRPTWKNVLLDFGVAVVVVVLFYLAFTQVLFVSLPELSL</sequence>
<name>A0A1G8MCX2_9MICC</name>
<keyword evidence="4" id="KW-1185">Reference proteome</keyword>
<protein>
    <submittedName>
        <fullName evidence="3">Tripartite tricarboxylate transporter TctB family protein</fullName>
    </submittedName>
</protein>
<feature type="transmembrane region" description="Helical" evidence="1">
    <location>
        <begin position="119"/>
        <end position="141"/>
    </location>
</feature>
<feature type="domain" description="DUF1468" evidence="2">
    <location>
        <begin position="5"/>
        <end position="142"/>
    </location>
</feature>
<dbReference type="AlphaFoldDB" id="A0A1G8MCX2"/>
<evidence type="ECO:0000259" key="2">
    <source>
        <dbReference type="Pfam" id="PF07331"/>
    </source>
</evidence>
<reference evidence="3 4" key="1">
    <citation type="submission" date="2016-10" db="EMBL/GenBank/DDBJ databases">
        <authorList>
            <person name="de Groot N.N."/>
        </authorList>
    </citation>
    <scope>NUCLEOTIDE SEQUENCE [LARGE SCALE GENOMIC DNA]</scope>
    <source>
        <strain evidence="3 4">NP_1H</strain>
    </source>
</reference>
<evidence type="ECO:0000313" key="4">
    <source>
        <dbReference type="Proteomes" id="UP000199258"/>
    </source>
</evidence>
<keyword evidence="1" id="KW-0472">Membrane</keyword>
<organism evidence="3 4">
    <name type="scientific">Arthrobacter subterraneus</name>
    <dbReference type="NCBI Taxonomy" id="335973"/>
    <lineage>
        <taxon>Bacteria</taxon>
        <taxon>Bacillati</taxon>
        <taxon>Actinomycetota</taxon>
        <taxon>Actinomycetes</taxon>
        <taxon>Micrococcales</taxon>
        <taxon>Micrococcaceae</taxon>
        <taxon>Arthrobacter</taxon>
    </lineage>
</organism>
<feature type="transmembrane region" description="Helical" evidence="1">
    <location>
        <begin position="74"/>
        <end position="99"/>
    </location>
</feature>
<accession>A0A1G8MCX2</accession>
<dbReference type="RefSeq" id="WP_090587693.1">
    <property type="nucleotide sequence ID" value="NZ_FNDT01000017.1"/>
</dbReference>
<feature type="transmembrane region" description="Helical" evidence="1">
    <location>
        <begin position="34"/>
        <end position="53"/>
    </location>
</feature>
<dbReference type="OrthoDB" id="4942208at2"/>
<dbReference type="EMBL" id="FNDT01000017">
    <property type="protein sequence ID" value="SDI65230.1"/>
    <property type="molecule type" value="Genomic_DNA"/>
</dbReference>
<dbReference type="Pfam" id="PF07331">
    <property type="entry name" value="TctB"/>
    <property type="match status" value="1"/>
</dbReference>
<dbReference type="InterPro" id="IPR009936">
    <property type="entry name" value="DUF1468"/>
</dbReference>